<reference evidence="1" key="1">
    <citation type="submission" date="2022-06" db="EMBL/GenBank/DDBJ databases">
        <title>Phylogenomic reconstructions and comparative analyses of Kickxellomycotina fungi.</title>
        <authorList>
            <person name="Reynolds N.K."/>
            <person name="Stajich J.E."/>
            <person name="Barry K."/>
            <person name="Grigoriev I.V."/>
            <person name="Crous P."/>
            <person name="Smith M.E."/>
        </authorList>
    </citation>
    <scope>NUCLEOTIDE SEQUENCE</scope>
    <source>
        <strain evidence="1">RSA 2271</strain>
    </source>
</reference>
<proteinExistence type="predicted"/>
<organism evidence="1 2">
    <name type="scientific">Spiromyces aspiralis</name>
    <dbReference type="NCBI Taxonomy" id="68401"/>
    <lineage>
        <taxon>Eukaryota</taxon>
        <taxon>Fungi</taxon>
        <taxon>Fungi incertae sedis</taxon>
        <taxon>Zoopagomycota</taxon>
        <taxon>Kickxellomycotina</taxon>
        <taxon>Kickxellomycetes</taxon>
        <taxon>Kickxellales</taxon>
        <taxon>Kickxellaceae</taxon>
        <taxon>Spiromyces</taxon>
    </lineage>
</organism>
<accession>A0ACC1HHF4</accession>
<gene>
    <name evidence="1" type="ORF">EV182_005419</name>
</gene>
<evidence type="ECO:0000313" key="1">
    <source>
        <dbReference type="EMBL" id="KAJ1673344.1"/>
    </source>
</evidence>
<protein>
    <submittedName>
        <fullName evidence="1">Uncharacterized protein</fullName>
    </submittedName>
</protein>
<comment type="caution">
    <text evidence="1">The sequence shown here is derived from an EMBL/GenBank/DDBJ whole genome shotgun (WGS) entry which is preliminary data.</text>
</comment>
<keyword evidence="2" id="KW-1185">Reference proteome</keyword>
<evidence type="ECO:0000313" key="2">
    <source>
        <dbReference type="Proteomes" id="UP001145114"/>
    </source>
</evidence>
<dbReference type="EMBL" id="JAMZIH010007064">
    <property type="protein sequence ID" value="KAJ1673344.1"/>
    <property type="molecule type" value="Genomic_DNA"/>
</dbReference>
<name>A0ACC1HHF4_9FUNG</name>
<dbReference type="Proteomes" id="UP001145114">
    <property type="component" value="Unassembled WGS sequence"/>
</dbReference>
<sequence>MTDNRYKVKTSVPKSVIVPKPEFQEPLVLPHEKRPNIMKVVEREALQRANHDGRVKLFRRRASPSERLCPGDVVLVESINSMSKPASTSTFVGVCIAINRRGIDTSFTLRNVLMKVGVEMRFAAYSPMVKRIQILQKGKGFRRAKLYYLRDQPGKVFQLKTLKKMAESAAAAKIVNKQ</sequence>